<dbReference type="OrthoDB" id="2168335at2"/>
<dbReference type="Pfam" id="PF21101">
    <property type="entry name" value="YqgU"/>
    <property type="match status" value="1"/>
</dbReference>
<proteinExistence type="predicted"/>
<dbReference type="EMBL" id="CP007739">
    <property type="protein sequence ID" value="AIE60726.1"/>
    <property type="molecule type" value="Genomic_DNA"/>
</dbReference>
<organism evidence="3 4">
    <name type="scientific">Bacillus methanolicus (strain MGA3 / ATCC 53907)</name>
    <dbReference type="NCBI Taxonomy" id="796606"/>
    <lineage>
        <taxon>Bacteria</taxon>
        <taxon>Bacillati</taxon>
        <taxon>Bacillota</taxon>
        <taxon>Bacilli</taxon>
        <taxon>Bacillales</taxon>
        <taxon>Bacillaceae</taxon>
        <taxon>Bacillus</taxon>
    </lineage>
</organism>
<feature type="transmembrane region" description="Helical" evidence="1">
    <location>
        <begin position="37"/>
        <end position="54"/>
    </location>
</feature>
<keyword evidence="1" id="KW-0812">Transmembrane</keyword>
<accession>A0A068LSL2</accession>
<evidence type="ECO:0000313" key="4">
    <source>
        <dbReference type="Proteomes" id="UP000027602"/>
    </source>
</evidence>
<evidence type="ECO:0000313" key="3">
    <source>
        <dbReference type="EMBL" id="AIE60726.1"/>
    </source>
</evidence>
<evidence type="ECO:0000256" key="1">
    <source>
        <dbReference type="SAM" id="Phobius"/>
    </source>
</evidence>
<dbReference type="eggNOG" id="ENOG50324E2">
    <property type="taxonomic scope" value="Bacteria"/>
</dbReference>
<keyword evidence="1" id="KW-1133">Transmembrane helix</keyword>
<name>A0A068LSL2_BACMM</name>
<dbReference type="HOGENOM" id="CLU_063821_0_0_9"/>
<sequence length="416" mass="47987">MSNGKKLKHFIEDYVQIDSTRKGDVEMKRLQWKIIRNRSVLLLIVFISILMLFGCSFEKKEEEKNEKNQSNNLSKETPKRRFDILPLEISEGKFDRAIGWLDNKTIVYVSNVNQGSNVYKYNLFTGRSTLLYKSKYPIVEVFISPSRERILIHSSNSSYKGMITILTANGKELVSKTIKSFELAFEWNPYNENLLLVSSFTEKWDFHTYILKIQDKELSEFQLAEPFASWLTEDELIYLDWDANHSSLLAPLKKVKYGSGKIKTIMTGLIQAKAYRDNLMTIGLSQESDDNGVYTFYSNQMKLKSSIIVPLLSSYSDWLVPYFEFHPEDKLFYTFRLKASGDANTYSGGFEFISFDIETREETVILENVENEPISCSSDGALCLYGNQLEKIIDVKNHLVLSLLKNGGYSKKRLPS</sequence>
<keyword evidence="1" id="KW-0472">Membrane</keyword>
<dbReference type="AlphaFoldDB" id="A0A068LSL2"/>
<feature type="domain" description="YqgU-like 6-bladed beta-propeller" evidence="2">
    <location>
        <begin position="122"/>
        <end position="386"/>
    </location>
</feature>
<gene>
    <name evidence="3" type="ORF">BMMGA3_11655</name>
</gene>
<dbReference type="SUPFAM" id="SSF69304">
    <property type="entry name" value="Tricorn protease N-terminal domain"/>
    <property type="match status" value="1"/>
</dbReference>
<dbReference type="STRING" id="796606.BMMGA3_11655"/>
<dbReference type="InterPro" id="IPR048421">
    <property type="entry name" value="YqgU_beta-prop"/>
</dbReference>
<keyword evidence="4" id="KW-1185">Reference proteome</keyword>
<dbReference type="KEGG" id="bmet:BMMGA3_11655"/>
<protein>
    <recommendedName>
        <fullName evidence="2">YqgU-like 6-bladed beta-propeller domain-containing protein</fullName>
    </recommendedName>
</protein>
<evidence type="ECO:0000259" key="2">
    <source>
        <dbReference type="Pfam" id="PF21101"/>
    </source>
</evidence>
<dbReference type="Proteomes" id="UP000027602">
    <property type="component" value="Chromosome"/>
</dbReference>
<reference evidence="3 4" key="1">
    <citation type="journal article" date="2015" name="BMC Genomics">
        <title>Transcriptome analysis of thermophilic methylotrophic Bacillus methanolicus MGA3 using RNA-sequencing provides detailed insights into its previously uncharted transcriptional landscape.</title>
        <authorList>
            <person name="Irla M."/>
            <person name="Neshat A."/>
            <person name="Brautaset T."/>
            <person name="Ruckert C."/>
            <person name="Kalinowski J."/>
            <person name="Wendisch V.F."/>
        </authorList>
    </citation>
    <scope>NUCLEOTIDE SEQUENCE [LARGE SCALE GENOMIC DNA]</scope>
    <source>
        <strain evidence="4">MGA3 / ATCC 53907</strain>
    </source>
</reference>